<keyword evidence="7 11" id="KW-0547">Nucleotide-binding</keyword>
<dbReference type="UniPathway" id="UPA00253">
    <property type="reaction ID" value="UER00332"/>
</dbReference>
<dbReference type="AlphaFoldDB" id="A0A7S8HCF0"/>
<dbReference type="PANTHER" id="PTHR39321">
    <property type="entry name" value="NICOTINATE-NUCLEOTIDE ADENYLYLTRANSFERASE-RELATED"/>
    <property type="match status" value="1"/>
</dbReference>
<dbReference type="NCBIfam" id="TIGR00482">
    <property type="entry name" value="nicotinate (nicotinamide) nucleotide adenylyltransferase"/>
    <property type="match status" value="1"/>
</dbReference>
<evidence type="ECO:0000256" key="11">
    <source>
        <dbReference type="HAMAP-Rule" id="MF_00244"/>
    </source>
</evidence>
<evidence type="ECO:0000256" key="5">
    <source>
        <dbReference type="ARBA" id="ARBA00022679"/>
    </source>
</evidence>
<dbReference type="GO" id="GO:0004515">
    <property type="term" value="F:nicotinate-nucleotide adenylyltransferase activity"/>
    <property type="evidence" value="ECO:0007669"/>
    <property type="project" value="UniProtKB-UniRule"/>
</dbReference>
<dbReference type="InterPro" id="IPR004821">
    <property type="entry name" value="Cyt_trans-like"/>
</dbReference>
<evidence type="ECO:0000256" key="3">
    <source>
        <dbReference type="ARBA" id="ARBA00009014"/>
    </source>
</evidence>
<dbReference type="HAMAP" id="MF_00244">
    <property type="entry name" value="NaMN_adenylyltr"/>
    <property type="match status" value="1"/>
</dbReference>
<dbReference type="GO" id="GO:0009435">
    <property type="term" value="P:NAD+ biosynthetic process"/>
    <property type="evidence" value="ECO:0007669"/>
    <property type="project" value="UniProtKB-UniRule"/>
</dbReference>
<sequence length="216" mass="23894">MTKLPLPPPTVVPGMRIGLFGGSFNPAHEGHVAVAGEALKRLDLHQVWWLVSPQNPLKSPDETDDFGKRLAATRALADHPRFIVTDLEKRLGTTNTAQTMRAMTPLLDRANFVWIMGADSFATLHRWNNWEEIPHSLPMAVFDRPSHTLAALRSKAAHKLAPYRVRSEDVAILPVCRAPAWSFVTMRRHEASSTALRRARNRSGAASRPVALCAGS</sequence>
<dbReference type="NCBIfam" id="NF000843">
    <property type="entry name" value="PRK00071.2-2"/>
    <property type="match status" value="1"/>
</dbReference>
<evidence type="ECO:0000256" key="4">
    <source>
        <dbReference type="ARBA" id="ARBA00022642"/>
    </source>
</evidence>
<evidence type="ECO:0000256" key="10">
    <source>
        <dbReference type="ARBA" id="ARBA00048721"/>
    </source>
</evidence>
<evidence type="ECO:0000259" key="12">
    <source>
        <dbReference type="Pfam" id="PF01467"/>
    </source>
</evidence>
<keyword evidence="6 11" id="KW-0548">Nucleotidyltransferase</keyword>
<dbReference type="InterPro" id="IPR014729">
    <property type="entry name" value="Rossmann-like_a/b/a_fold"/>
</dbReference>
<dbReference type="Proteomes" id="UP000593594">
    <property type="component" value="Chromosome"/>
</dbReference>
<dbReference type="KEGG" id="kmn:HW532_13695"/>
<keyword evidence="8 11" id="KW-0067">ATP-binding</keyword>
<dbReference type="Gene3D" id="3.40.50.620">
    <property type="entry name" value="HUPs"/>
    <property type="match status" value="1"/>
</dbReference>
<keyword evidence="4 11" id="KW-0662">Pyridine nucleotide biosynthesis</keyword>
<proteinExistence type="inferred from homology"/>
<dbReference type="EMBL" id="CP058214">
    <property type="protein sequence ID" value="QPC43647.1"/>
    <property type="molecule type" value="Genomic_DNA"/>
</dbReference>
<reference evidence="13 14" key="1">
    <citation type="submission" date="2020-06" db="EMBL/GenBank/DDBJ databases">
        <title>Genome sequence of 2 isolates from Red Sea Mangroves.</title>
        <authorList>
            <person name="Sefrji F."/>
            <person name="Michoud G."/>
            <person name="Merlino G."/>
            <person name="Daffonchio D."/>
        </authorList>
    </citation>
    <scope>NUCLEOTIDE SEQUENCE [LARGE SCALE GENOMIC DNA]</scope>
    <source>
        <strain evidence="13 14">R1DC25</strain>
    </source>
</reference>
<protein>
    <recommendedName>
        <fullName evidence="11">Probable nicotinate-nucleotide adenylyltransferase</fullName>
        <ecNumber evidence="11">2.7.7.18</ecNumber>
    </recommendedName>
    <alternativeName>
        <fullName evidence="11">Deamido-NAD(+) diphosphorylase</fullName>
    </alternativeName>
    <alternativeName>
        <fullName evidence="11">Deamido-NAD(+) pyrophosphorylase</fullName>
    </alternativeName>
    <alternativeName>
        <fullName evidence="11">Nicotinate mononucleotide adenylyltransferase</fullName>
        <shortName evidence="11">NaMN adenylyltransferase</shortName>
    </alternativeName>
</protein>
<evidence type="ECO:0000256" key="2">
    <source>
        <dbReference type="ARBA" id="ARBA00005019"/>
    </source>
</evidence>
<evidence type="ECO:0000313" key="13">
    <source>
        <dbReference type="EMBL" id="QPC43647.1"/>
    </source>
</evidence>
<comment type="function">
    <text evidence="1 11">Catalyzes the reversible adenylation of nicotinate mononucleotide (NaMN) to nicotinic acid adenine dinucleotide (NaAD).</text>
</comment>
<organism evidence="13 14">
    <name type="scientific">Kaustia mangrovi</name>
    <dbReference type="NCBI Taxonomy" id="2593653"/>
    <lineage>
        <taxon>Bacteria</taxon>
        <taxon>Pseudomonadati</taxon>
        <taxon>Pseudomonadota</taxon>
        <taxon>Alphaproteobacteria</taxon>
        <taxon>Hyphomicrobiales</taxon>
        <taxon>Parvibaculaceae</taxon>
        <taxon>Kaustia</taxon>
    </lineage>
</organism>
<dbReference type="PANTHER" id="PTHR39321:SF3">
    <property type="entry name" value="PHOSPHOPANTETHEINE ADENYLYLTRANSFERASE"/>
    <property type="match status" value="1"/>
</dbReference>
<comment type="pathway">
    <text evidence="2 11">Cofactor biosynthesis; NAD(+) biosynthesis; deamido-NAD(+) from nicotinate D-ribonucleotide: step 1/1.</text>
</comment>
<keyword evidence="9 11" id="KW-0520">NAD</keyword>
<dbReference type="InterPro" id="IPR005248">
    <property type="entry name" value="NadD/NMNAT"/>
</dbReference>
<evidence type="ECO:0000256" key="7">
    <source>
        <dbReference type="ARBA" id="ARBA00022741"/>
    </source>
</evidence>
<name>A0A7S8HCF0_9HYPH</name>
<evidence type="ECO:0000256" key="1">
    <source>
        <dbReference type="ARBA" id="ARBA00002324"/>
    </source>
</evidence>
<dbReference type="GO" id="GO:0005524">
    <property type="term" value="F:ATP binding"/>
    <property type="evidence" value="ECO:0007669"/>
    <property type="project" value="UniProtKB-KW"/>
</dbReference>
<dbReference type="Pfam" id="PF01467">
    <property type="entry name" value="CTP_transf_like"/>
    <property type="match status" value="1"/>
</dbReference>
<accession>A0A7S8HCF0</accession>
<comment type="similarity">
    <text evidence="3 11">Belongs to the NadD family.</text>
</comment>
<evidence type="ECO:0000256" key="8">
    <source>
        <dbReference type="ARBA" id="ARBA00022840"/>
    </source>
</evidence>
<dbReference type="SUPFAM" id="SSF52374">
    <property type="entry name" value="Nucleotidylyl transferase"/>
    <property type="match status" value="1"/>
</dbReference>
<dbReference type="RefSeq" id="WP_213161010.1">
    <property type="nucleotide sequence ID" value="NZ_CP058214.1"/>
</dbReference>
<evidence type="ECO:0000256" key="9">
    <source>
        <dbReference type="ARBA" id="ARBA00023027"/>
    </source>
</evidence>
<feature type="domain" description="Cytidyltransferase-like" evidence="12">
    <location>
        <begin position="19"/>
        <end position="198"/>
    </location>
</feature>
<keyword evidence="5 11" id="KW-0808">Transferase</keyword>
<keyword evidence="14" id="KW-1185">Reference proteome</keyword>
<dbReference type="EC" id="2.7.7.18" evidence="11"/>
<evidence type="ECO:0000313" key="14">
    <source>
        <dbReference type="Proteomes" id="UP000593594"/>
    </source>
</evidence>
<dbReference type="CDD" id="cd02165">
    <property type="entry name" value="NMNAT"/>
    <property type="match status" value="1"/>
</dbReference>
<comment type="catalytic activity">
    <reaction evidence="10 11">
        <text>nicotinate beta-D-ribonucleotide + ATP + H(+) = deamido-NAD(+) + diphosphate</text>
        <dbReference type="Rhea" id="RHEA:22860"/>
        <dbReference type="ChEBI" id="CHEBI:15378"/>
        <dbReference type="ChEBI" id="CHEBI:30616"/>
        <dbReference type="ChEBI" id="CHEBI:33019"/>
        <dbReference type="ChEBI" id="CHEBI:57502"/>
        <dbReference type="ChEBI" id="CHEBI:58437"/>
        <dbReference type="EC" id="2.7.7.18"/>
    </reaction>
</comment>
<evidence type="ECO:0000256" key="6">
    <source>
        <dbReference type="ARBA" id="ARBA00022695"/>
    </source>
</evidence>
<gene>
    <name evidence="11" type="primary">nadD</name>
    <name evidence="13" type="ORF">HW532_13695</name>
</gene>